<organism evidence="1 2">
    <name type="scientific">Trichonephila clavipes</name>
    <name type="common">Golden silk orbweaver</name>
    <name type="synonym">Nephila clavipes</name>
    <dbReference type="NCBI Taxonomy" id="2585209"/>
    <lineage>
        <taxon>Eukaryota</taxon>
        <taxon>Metazoa</taxon>
        <taxon>Ecdysozoa</taxon>
        <taxon>Arthropoda</taxon>
        <taxon>Chelicerata</taxon>
        <taxon>Arachnida</taxon>
        <taxon>Araneae</taxon>
        <taxon>Araneomorphae</taxon>
        <taxon>Entelegynae</taxon>
        <taxon>Araneoidea</taxon>
        <taxon>Nephilidae</taxon>
        <taxon>Trichonephila</taxon>
    </lineage>
</organism>
<gene>
    <name evidence="1" type="ORF">TNCV_4375401</name>
</gene>
<reference evidence="1" key="1">
    <citation type="submission" date="2020-08" db="EMBL/GenBank/DDBJ databases">
        <title>Multicomponent nature underlies the extraordinary mechanical properties of spider dragline silk.</title>
        <authorList>
            <person name="Kono N."/>
            <person name="Nakamura H."/>
            <person name="Mori M."/>
            <person name="Yoshida Y."/>
            <person name="Ohtoshi R."/>
            <person name="Malay A.D."/>
            <person name="Moran D.A.P."/>
            <person name="Tomita M."/>
            <person name="Numata K."/>
            <person name="Arakawa K."/>
        </authorList>
    </citation>
    <scope>NUCLEOTIDE SEQUENCE</scope>
</reference>
<evidence type="ECO:0000313" key="2">
    <source>
        <dbReference type="Proteomes" id="UP000887159"/>
    </source>
</evidence>
<name>A0A8X7BDM2_TRICX</name>
<sequence length="108" mass="11997">MNRAATSQTLSQDWSQYYCKCLHEQFDNIRSINDSQLGDNACRITDMIIFNSEINDGAAHTNGETSCSQTNPGCVSGIKMVEFAFGAIMGSAHWQRTFVNVILVHYVA</sequence>
<dbReference type="AlphaFoldDB" id="A0A8X7BDM2"/>
<protein>
    <submittedName>
        <fullName evidence="1">Uncharacterized protein</fullName>
    </submittedName>
</protein>
<dbReference type="EMBL" id="BMAU01021377">
    <property type="protein sequence ID" value="GFY26794.1"/>
    <property type="molecule type" value="Genomic_DNA"/>
</dbReference>
<proteinExistence type="predicted"/>
<comment type="caution">
    <text evidence="1">The sequence shown here is derived from an EMBL/GenBank/DDBJ whole genome shotgun (WGS) entry which is preliminary data.</text>
</comment>
<dbReference type="Proteomes" id="UP000887159">
    <property type="component" value="Unassembled WGS sequence"/>
</dbReference>
<evidence type="ECO:0000313" key="1">
    <source>
        <dbReference type="EMBL" id="GFY26794.1"/>
    </source>
</evidence>
<accession>A0A8X7BDM2</accession>
<keyword evidence="2" id="KW-1185">Reference proteome</keyword>